<reference evidence="1 2" key="1">
    <citation type="submission" date="2024-10" db="EMBL/GenBank/DDBJ databases">
        <title>The Natural Products Discovery Center: Release of the First 8490 Sequenced Strains for Exploring Actinobacteria Biosynthetic Diversity.</title>
        <authorList>
            <person name="Kalkreuter E."/>
            <person name="Kautsar S.A."/>
            <person name="Yang D."/>
            <person name="Bader C.D."/>
            <person name="Teijaro C.N."/>
            <person name="Fluegel L."/>
            <person name="Davis C.M."/>
            <person name="Simpson J.R."/>
            <person name="Lauterbach L."/>
            <person name="Steele A.D."/>
            <person name="Gui C."/>
            <person name="Meng S."/>
            <person name="Li G."/>
            <person name="Viehrig K."/>
            <person name="Ye F."/>
            <person name="Su P."/>
            <person name="Kiefer A.F."/>
            <person name="Nichols A."/>
            <person name="Cepeda A.J."/>
            <person name="Yan W."/>
            <person name="Fan B."/>
            <person name="Jiang Y."/>
            <person name="Adhikari A."/>
            <person name="Zheng C.-J."/>
            <person name="Schuster L."/>
            <person name="Cowan T.M."/>
            <person name="Smanski M.J."/>
            <person name="Chevrette M.G."/>
            <person name="De Carvalho L.P.S."/>
            <person name="Shen B."/>
        </authorList>
    </citation>
    <scope>NUCLEOTIDE SEQUENCE [LARGE SCALE GENOMIC DNA]</scope>
    <source>
        <strain evidence="1 2">NPDC003040</strain>
    </source>
</reference>
<protein>
    <submittedName>
        <fullName evidence="1">Uncharacterized protein</fullName>
    </submittedName>
</protein>
<name>A0ABW6QN13_9NOCA</name>
<evidence type="ECO:0000313" key="1">
    <source>
        <dbReference type="EMBL" id="MFF3222614.1"/>
    </source>
</evidence>
<dbReference type="RefSeq" id="WP_387714818.1">
    <property type="nucleotide sequence ID" value="NZ_JBIAPI010000001.1"/>
</dbReference>
<proteinExistence type="predicted"/>
<comment type="caution">
    <text evidence="1">The sequence shown here is derived from an EMBL/GenBank/DDBJ whole genome shotgun (WGS) entry which is preliminary data.</text>
</comment>
<dbReference type="EMBL" id="JBIAPI010000001">
    <property type="protein sequence ID" value="MFF3222614.1"/>
    <property type="molecule type" value="Genomic_DNA"/>
</dbReference>
<dbReference type="Proteomes" id="UP001601948">
    <property type="component" value="Unassembled WGS sequence"/>
</dbReference>
<evidence type="ECO:0000313" key="2">
    <source>
        <dbReference type="Proteomes" id="UP001601948"/>
    </source>
</evidence>
<sequence length="102" mass="10762">MASLVLDADDTFVTVVTAEALLRRKDVVGLGVVAASFAGADGTQSEWIGTALNDVYGVFADERDAAVRICLTLSRDPDAQISGGAIDLISLLDRIDPILRPM</sequence>
<organism evidence="1 2">
    <name type="scientific">Nocardia suismassiliense</name>
    <dbReference type="NCBI Taxonomy" id="2077092"/>
    <lineage>
        <taxon>Bacteria</taxon>
        <taxon>Bacillati</taxon>
        <taxon>Actinomycetota</taxon>
        <taxon>Actinomycetes</taxon>
        <taxon>Mycobacteriales</taxon>
        <taxon>Nocardiaceae</taxon>
        <taxon>Nocardia</taxon>
    </lineage>
</organism>
<accession>A0ABW6QN13</accession>
<keyword evidence="2" id="KW-1185">Reference proteome</keyword>
<gene>
    <name evidence="1" type="ORF">ACFYV7_07440</name>
</gene>